<evidence type="ECO:0000256" key="1">
    <source>
        <dbReference type="ARBA" id="ARBA00011012"/>
    </source>
</evidence>
<dbReference type="Pfam" id="PF08569">
    <property type="entry name" value="Mo25"/>
    <property type="match status" value="1"/>
</dbReference>
<dbReference type="InterPro" id="IPR011989">
    <property type="entry name" value="ARM-like"/>
</dbReference>
<dbReference type="InterPro" id="IPR013878">
    <property type="entry name" value="Mo25"/>
</dbReference>
<evidence type="ECO:0008006" key="5">
    <source>
        <dbReference type="Google" id="ProtNLM"/>
    </source>
</evidence>
<feature type="region of interest" description="Disordered" evidence="2">
    <location>
        <begin position="363"/>
        <end position="403"/>
    </location>
</feature>
<dbReference type="GO" id="GO:0043539">
    <property type="term" value="F:protein serine/threonine kinase activator activity"/>
    <property type="evidence" value="ECO:0007669"/>
    <property type="project" value="TreeGrafter"/>
</dbReference>
<dbReference type="AlphaFoldDB" id="A0A4Y9YMC1"/>
<keyword evidence="4" id="KW-1185">Reference proteome</keyword>
<dbReference type="Proteomes" id="UP000298327">
    <property type="component" value="Unassembled WGS sequence"/>
</dbReference>
<organism evidence="3 4">
    <name type="scientific">Dentipellis fragilis</name>
    <dbReference type="NCBI Taxonomy" id="205917"/>
    <lineage>
        <taxon>Eukaryota</taxon>
        <taxon>Fungi</taxon>
        <taxon>Dikarya</taxon>
        <taxon>Basidiomycota</taxon>
        <taxon>Agaricomycotina</taxon>
        <taxon>Agaricomycetes</taxon>
        <taxon>Russulales</taxon>
        <taxon>Hericiaceae</taxon>
        <taxon>Dentipellis</taxon>
    </lineage>
</organism>
<dbReference type="GO" id="GO:0035556">
    <property type="term" value="P:intracellular signal transduction"/>
    <property type="evidence" value="ECO:0007669"/>
    <property type="project" value="TreeGrafter"/>
</dbReference>
<feature type="compositionally biased region" description="Polar residues" evidence="2">
    <location>
        <begin position="394"/>
        <end position="403"/>
    </location>
</feature>
<protein>
    <recommendedName>
        <fullName evidence="5">Mo25-like protein</fullName>
    </recommendedName>
</protein>
<proteinExistence type="inferred from homology"/>
<sequence length="403" mass="46073">MNFFKTKQRTPPDLVRGLRDNILRLDSAPPGEARKKANEEISKHLQQIKGVLYGDGDPVPELLAQLAQETYSTDLLYLLVVHIARFDFEARKDAVQVFNNLLRRQIGARWPTVEYISSKREVLFAALAGYENEDVALNTGMILREMIRHEPLCKILLYSDEFYKFPHYIETTTFGISCDAYSSLKETLTRHKPMVAEYLDKNYDRFFNSFTMLILSNNYVTKRQSLKLLGEILLDRANFNVMTRYIANEANLKMMMNLLRDKSKNIQFEAFHVFKVFVANPKKPPQIESILRRNRDKLLVFLKNFHNDKDGASLTSLSSHMSTLVDYHYIFDQTSNSRYVLAPLWPLLDTGLTCPPTGREAVPHCPDPGALTPSPLAAPHGSDTLTAHSHHNTPRTPISTPTL</sequence>
<dbReference type="SUPFAM" id="SSF48371">
    <property type="entry name" value="ARM repeat"/>
    <property type="match status" value="1"/>
</dbReference>
<dbReference type="EMBL" id="SEOQ01000411">
    <property type="protein sequence ID" value="TFY63545.1"/>
    <property type="molecule type" value="Genomic_DNA"/>
</dbReference>
<dbReference type="InterPro" id="IPR016024">
    <property type="entry name" value="ARM-type_fold"/>
</dbReference>
<dbReference type="PANTHER" id="PTHR10182:SF3">
    <property type="entry name" value="PROTEIN MO25"/>
    <property type="match status" value="1"/>
</dbReference>
<dbReference type="STRING" id="205917.A0A4Y9YMC1"/>
<dbReference type="Gene3D" id="1.25.10.10">
    <property type="entry name" value="Leucine-rich Repeat Variant"/>
    <property type="match status" value="1"/>
</dbReference>
<reference evidence="3 4" key="1">
    <citation type="submission" date="2019-02" db="EMBL/GenBank/DDBJ databases">
        <title>Genome sequencing of the rare red list fungi Dentipellis fragilis.</title>
        <authorList>
            <person name="Buettner E."/>
            <person name="Kellner H."/>
        </authorList>
    </citation>
    <scope>NUCLEOTIDE SEQUENCE [LARGE SCALE GENOMIC DNA]</scope>
    <source>
        <strain evidence="3 4">DSM 105465</strain>
    </source>
</reference>
<accession>A0A4Y9YMC1</accession>
<name>A0A4Y9YMC1_9AGAM</name>
<evidence type="ECO:0000313" key="3">
    <source>
        <dbReference type="EMBL" id="TFY63545.1"/>
    </source>
</evidence>
<comment type="similarity">
    <text evidence="1">Belongs to the Mo25 family.</text>
</comment>
<gene>
    <name evidence="3" type="ORF">EVG20_g6273</name>
</gene>
<comment type="caution">
    <text evidence="3">The sequence shown here is derived from an EMBL/GenBank/DDBJ whole genome shotgun (WGS) entry which is preliminary data.</text>
</comment>
<dbReference type="OrthoDB" id="609103at2759"/>
<dbReference type="PANTHER" id="PTHR10182">
    <property type="entry name" value="CALCIUM-BINDING PROTEIN 39-RELATED"/>
    <property type="match status" value="1"/>
</dbReference>
<evidence type="ECO:0000256" key="2">
    <source>
        <dbReference type="SAM" id="MobiDB-lite"/>
    </source>
</evidence>
<evidence type="ECO:0000313" key="4">
    <source>
        <dbReference type="Proteomes" id="UP000298327"/>
    </source>
</evidence>